<dbReference type="Pfam" id="PF22308">
    <property type="entry name" value="DUF6969"/>
    <property type="match status" value="1"/>
</dbReference>
<reference evidence="2" key="1">
    <citation type="submission" date="2018-06" db="EMBL/GenBank/DDBJ databases">
        <authorList>
            <person name="Zhirakovskaya E."/>
        </authorList>
    </citation>
    <scope>NUCLEOTIDE SEQUENCE</scope>
</reference>
<name>A0A3B0T212_9ZZZZ</name>
<accession>A0A3B0T212</accession>
<protein>
    <recommendedName>
        <fullName evidence="1">DUF6969 domain-containing protein</fullName>
    </recommendedName>
</protein>
<organism evidence="2">
    <name type="scientific">hydrothermal vent metagenome</name>
    <dbReference type="NCBI Taxonomy" id="652676"/>
    <lineage>
        <taxon>unclassified sequences</taxon>
        <taxon>metagenomes</taxon>
        <taxon>ecological metagenomes</taxon>
    </lineage>
</organism>
<gene>
    <name evidence="2" type="ORF">MNBD_ALPHA08-1219</name>
</gene>
<evidence type="ECO:0000259" key="1">
    <source>
        <dbReference type="Pfam" id="PF22308"/>
    </source>
</evidence>
<dbReference type="AlphaFoldDB" id="A0A3B0T212"/>
<evidence type="ECO:0000313" key="2">
    <source>
        <dbReference type="EMBL" id="VAW00996.1"/>
    </source>
</evidence>
<proteinExistence type="predicted"/>
<dbReference type="InterPro" id="IPR054242">
    <property type="entry name" value="DUF6969"/>
</dbReference>
<sequence>MSIASIKFDNQAVLAELSRERLEKMARAGKAVNECQRVLDKASSNIVGQCLAHQGTFYEFDHYPSGDVYDGETHSQYYYHSHRPEGGEHGHFHTFLRAKGMPKGLKQIDYKGEATVPSGNDALAHLIAIAMNKPGQPISLFTVNRWVTDESFYTAQDTIAMLDSFKMDHTFPCLAVNQWITGLVGLFRPQIEALLLERDKTLKNWAALHMGIDIYEDRDLEVTSFLPINIGDQIAAVSQALETRQDNAPIKKSA</sequence>
<dbReference type="EMBL" id="UOEC01000181">
    <property type="protein sequence ID" value="VAW00996.1"/>
    <property type="molecule type" value="Genomic_DNA"/>
</dbReference>
<feature type="domain" description="DUF6969" evidence="1">
    <location>
        <begin position="27"/>
        <end position="228"/>
    </location>
</feature>